<organism evidence="1">
    <name type="scientific">hydrothermal vent metagenome</name>
    <dbReference type="NCBI Taxonomy" id="652676"/>
    <lineage>
        <taxon>unclassified sequences</taxon>
        <taxon>metagenomes</taxon>
        <taxon>ecological metagenomes</taxon>
    </lineage>
</organism>
<protein>
    <recommendedName>
        <fullName evidence="2">DUF1415 domain-containing protein</fullName>
    </recommendedName>
</protein>
<sequence length="191" mass="22053">MRYNHNSNSETVVIDETRNWLKNIVLRHNFCPFAHQPFKQETIHYLVSQASKPETVAESLLQALLELRDSDISTVETTLFITPHCFAEFSDYNEFLNVVDLLIEQLNLQGIIQVASFHPDYQFADLSVDDVRNYTNRSLYPMFHLILEESIEHARATHPDVHAIPQANMALLEKQGLTETVRQLADCQRKA</sequence>
<gene>
    <name evidence="1" type="ORF">MNBD_GAMMA17-1615</name>
</gene>
<proteinExistence type="predicted"/>
<reference evidence="1" key="1">
    <citation type="submission" date="2018-06" db="EMBL/GenBank/DDBJ databases">
        <authorList>
            <person name="Zhirakovskaya E."/>
        </authorList>
    </citation>
    <scope>NUCLEOTIDE SEQUENCE</scope>
</reference>
<accession>A0A3B0ZWK1</accession>
<evidence type="ECO:0008006" key="2">
    <source>
        <dbReference type="Google" id="ProtNLM"/>
    </source>
</evidence>
<dbReference type="InterPro" id="IPR009858">
    <property type="entry name" value="DUF1415"/>
</dbReference>
<evidence type="ECO:0000313" key="1">
    <source>
        <dbReference type="EMBL" id="VAW84976.1"/>
    </source>
</evidence>
<dbReference type="Pfam" id="PF07209">
    <property type="entry name" value="DUF1415"/>
    <property type="match status" value="1"/>
</dbReference>
<dbReference type="EMBL" id="UOFQ01000012">
    <property type="protein sequence ID" value="VAW84976.1"/>
    <property type="molecule type" value="Genomic_DNA"/>
</dbReference>
<name>A0A3B0ZWK1_9ZZZZ</name>
<dbReference type="AlphaFoldDB" id="A0A3B0ZWK1"/>